<dbReference type="PANTHER" id="PTHR24072">
    <property type="entry name" value="RHO FAMILY GTPASE"/>
    <property type="match status" value="1"/>
</dbReference>
<evidence type="ECO:0000256" key="1">
    <source>
        <dbReference type="ARBA" id="ARBA00022741"/>
    </source>
</evidence>
<proteinExistence type="predicted"/>
<dbReference type="WBParaSite" id="PgR034_g105_t02">
    <property type="protein sequence ID" value="PgR034_g105_t02"/>
    <property type="gene ID" value="PgR034_g105"/>
</dbReference>
<organism evidence="3 4">
    <name type="scientific">Parascaris univalens</name>
    <name type="common">Nematode worm</name>
    <dbReference type="NCBI Taxonomy" id="6257"/>
    <lineage>
        <taxon>Eukaryota</taxon>
        <taxon>Metazoa</taxon>
        <taxon>Ecdysozoa</taxon>
        <taxon>Nematoda</taxon>
        <taxon>Chromadorea</taxon>
        <taxon>Rhabditida</taxon>
        <taxon>Spirurina</taxon>
        <taxon>Ascaridomorpha</taxon>
        <taxon>Ascaridoidea</taxon>
        <taxon>Ascarididae</taxon>
        <taxon>Parascaris</taxon>
    </lineage>
</organism>
<dbReference type="Gene3D" id="3.40.50.300">
    <property type="entry name" value="P-loop containing nucleotide triphosphate hydrolases"/>
    <property type="match status" value="1"/>
</dbReference>
<dbReference type="GO" id="GO:0007264">
    <property type="term" value="P:small GTPase-mediated signal transduction"/>
    <property type="evidence" value="ECO:0007669"/>
    <property type="project" value="InterPro"/>
</dbReference>
<protein>
    <submittedName>
        <fullName evidence="4">Uncharacterized protein</fullName>
    </submittedName>
</protein>
<dbReference type="InterPro" id="IPR003578">
    <property type="entry name" value="Small_GTPase_Rho"/>
</dbReference>
<dbReference type="InterPro" id="IPR001806">
    <property type="entry name" value="Small_GTPase"/>
</dbReference>
<dbReference type="SMART" id="SM00174">
    <property type="entry name" value="RHO"/>
    <property type="match status" value="1"/>
</dbReference>
<reference evidence="4" key="1">
    <citation type="submission" date="2022-11" db="UniProtKB">
        <authorList>
            <consortium name="WormBaseParasite"/>
        </authorList>
    </citation>
    <scope>IDENTIFICATION</scope>
</reference>
<dbReference type="GO" id="GO:0005525">
    <property type="term" value="F:GTP binding"/>
    <property type="evidence" value="ECO:0007669"/>
    <property type="project" value="UniProtKB-KW"/>
</dbReference>
<accession>A0A915BCY0</accession>
<dbReference type="AlphaFoldDB" id="A0A915BCY0"/>
<name>A0A915BCY0_PARUN</name>
<evidence type="ECO:0000313" key="4">
    <source>
        <dbReference type="WBParaSite" id="PgR034_g105_t02"/>
    </source>
</evidence>
<sequence length="278" mass="31281">MAESAKISESGPSSLQIASNFDLQRSELNADATDKITYFRVALVGDEGSEKDDVRRAYVQLSSNLMNQIKAEQVPKGTFERVDVLDANVITVHGVQMELITAERIADFEKIPTMVRCSHLDAIILFYNVNSLKQFESIHQKWVPTIRRLYRNTPFVICATGIEARLPREVRELLLRKQLGEVEIDETTKPPYQPRHELHRWTKDSNVYQSLITSKLGQSLAVELKAAGYAEVSTSTFEGIEDLFAEVLAAIIASQQSKVCLTRNRVGRPRPKDACGIM</sequence>
<dbReference type="Proteomes" id="UP000887569">
    <property type="component" value="Unplaced"/>
</dbReference>
<evidence type="ECO:0000256" key="2">
    <source>
        <dbReference type="ARBA" id="ARBA00023134"/>
    </source>
</evidence>
<dbReference type="GO" id="GO:0003924">
    <property type="term" value="F:GTPase activity"/>
    <property type="evidence" value="ECO:0007669"/>
    <property type="project" value="InterPro"/>
</dbReference>
<dbReference type="InterPro" id="IPR027417">
    <property type="entry name" value="P-loop_NTPase"/>
</dbReference>
<evidence type="ECO:0000313" key="3">
    <source>
        <dbReference type="Proteomes" id="UP000887569"/>
    </source>
</evidence>
<dbReference type="Pfam" id="PF00071">
    <property type="entry name" value="Ras"/>
    <property type="match status" value="1"/>
</dbReference>
<keyword evidence="2" id="KW-0342">GTP-binding</keyword>
<dbReference type="SUPFAM" id="SSF52540">
    <property type="entry name" value="P-loop containing nucleoside triphosphate hydrolases"/>
    <property type="match status" value="1"/>
</dbReference>
<keyword evidence="3" id="KW-1185">Reference proteome</keyword>
<keyword evidence="1" id="KW-0547">Nucleotide-binding</keyword>